<dbReference type="Proteomes" id="UP001432180">
    <property type="component" value="Chromosome"/>
</dbReference>
<keyword evidence="2" id="KW-1003">Cell membrane</keyword>
<dbReference type="InterPro" id="IPR051791">
    <property type="entry name" value="Pra-immunoreactive"/>
</dbReference>
<evidence type="ECO:0000256" key="5">
    <source>
        <dbReference type="ARBA" id="ARBA00023136"/>
    </source>
</evidence>
<dbReference type="RefSeq" id="WP_328987727.1">
    <property type="nucleotide sequence ID" value="NZ_CP121472.1"/>
</dbReference>
<evidence type="ECO:0000256" key="2">
    <source>
        <dbReference type="ARBA" id="ARBA00022475"/>
    </source>
</evidence>
<evidence type="ECO:0000313" key="8">
    <source>
        <dbReference type="EMBL" id="WPL17207.1"/>
    </source>
</evidence>
<comment type="subcellular location">
    <subcellularLocation>
        <location evidence="1">Cell membrane</location>
        <topology evidence="1">Multi-pass membrane protein</topology>
    </subcellularLocation>
</comment>
<keyword evidence="9" id="KW-1185">Reference proteome</keyword>
<feature type="domain" description="RDD" evidence="7">
    <location>
        <begin position="33"/>
        <end position="162"/>
    </location>
</feature>
<feature type="transmembrane region" description="Helical" evidence="6">
    <location>
        <begin position="46"/>
        <end position="67"/>
    </location>
</feature>
<dbReference type="EMBL" id="CP121472">
    <property type="protein sequence ID" value="WPL17207.1"/>
    <property type="molecule type" value="Genomic_DNA"/>
</dbReference>
<dbReference type="PANTHER" id="PTHR36115:SF10">
    <property type="entry name" value="RDD DOMAIN-CONTAINING PROTEIN"/>
    <property type="match status" value="1"/>
</dbReference>
<proteinExistence type="predicted"/>
<feature type="transmembrane region" description="Helical" evidence="6">
    <location>
        <begin position="79"/>
        <end position="97"/>
    </location>
</feature>
<name>A0ABZ0S8F9_9GAMM</name>
<keyword evidence="5 6" id="KW-0472">Membrane</keyword>
<dbReference type="Pfam" id="PF06271">
    <property type="entry name" value="RDD"/>
    <property type="match status" value="1"/>
</dbReference>
<evidence type="ECO:0000256" key="6">
    <source>
        <dbReference type="SAM" id="Phobius"/>
    </source>
</evidence>
<sequence>MPTPKPIQPKIQTPTPVQWSTLDAAKLEQARAPGVGRRILSALYDLMLVAGVLVLGSTLVTLPYQGLFGGDLTRGVPRLLFQAYLLGLCVLYYLYFWSAGRQSLGMRAWRLQLVRLDGQPLGWQDALRRLGLTVLCMAPAGLGLWWAWFNRDRLGLHDQLSGTRLVMLAKPNKGGG</sequence>
<feature type="transmembrane region" description="Helical" evidence="6">
    <location>
        <begin position="130"/>
        <end position="148"/>
    </location>
</feature>
<gene>
    <name evidence="8" type="ORF">Thiowin_02203</name>
</gene>
<dbReference type="PANTHER" id="PTHR36115">
    <property type="entry name" value="PROLINE-RICH ANTIGEN HOMOLOG-RELATED"/>
    <property type="match status" value="1"/>
</dbReference>
<evidence type="ECO:0000313" key="9">
    <source>
        <dbReference type="Proteomes" id="UP001432180"/>
    </source>
</evidence>
<keyword evidence="4 6" id="KW-1133">Transmembrane helix</keyword>
<reference evidence="8 9" key="1">
    <citation type="journal article" date="2023" name="Microorganisms">
        <title>Thiorhodovibrio frisius and Trv. litoralis spp. nov., Two Novel Members from a Clade of Fastidious Purple Sulfur Bacteria That Exhibit Unique Red-Shifted Light-Harvesting Capabilities.</title>
        <authorList>
            <person name="Methner A."/>
            <person name="Kuzyk S.B."/>
            <person name="Petersen J."/>
            <person name="Bauer S."/>
            <person name="Brinkmann H."/>
            <person name="Sichau K."/>
            <person name="Wanner G."/>
            <person name="Wolf J."/>
            <person name="Neumann-Schaal M."/>
            <person name="Henke P."/>
            <person name="Tank M."/>
            <person name="Sproer C."/>
            <person name="Bunk B."/>
            <person name="Overmann J."/>
        </authorList>
    </citation>
    <scope>NUCLEOTIDE SEQUENCE [LARGE SCALE GENOMIC DNA]</scope>
    <source>
        <strain evidence="8 9">DSM 6702</strain>
    </source>
</reference>
<evidence type="ECO:0000256" key="3">
    <source>
        <dbReference type="ARBA" id="ARBA00022692"/>
    </source>
</evidence>
<protein>
    <submittedName>
        <fullName evidence="8">RDD family protein</fullName>
    </submittedName>
</protein>
<evidence type="ECO:0000256" key="1">
    <source>
        <dbReference type="ARBA" id="ARBA00004651"/>
    </source>
</evidence>
<evidence type="ECO:0000256" key="4">
    <source>
        <dbReference type="ARBA" id="ARBA00022989"/>
    </source>
</evidence>
<keyword evidence="3 6" id="KW-0812">Transmembrane</keyword>
<evidence type="ECO:0000259" key="7">
    <source>
        <dbReference type="Pfam" id="PF06271"/>
    </source>
</evidence>
<organism evidence="8 9">
    <name type="scientific">Thiorhodovibrio winogradskyi</name>
    <dbReference type="NCBI Taxonomy" id="77007"/>
    <lineage>
        <taxon>Bacteria</taxon>
        <taxon>Pseudomonadati</taxon>
        <taxon>Pseudomonadota</taxon>
        <taxon>Gammaproteobacteria</taxon>
        <taxon>Chromatiales</taxon>
        <taxon>Chromatiaceae</taxon>
        <taxon>Thiorhodovibrio</taxon>
    </lineage>
</organism>
<accession>A0ABZ0S8F9</accession>
<dbReference type="InterPro" id="IPR010432">
    <property type="entry name" value="RDD"/>
</dbReference>